<evidence type="ECO:0000313" key="3">
    <source>
        <dbReference type="Proteomes" id="UP001161497"/>
    </source>
</evidence>
<dbReference type="EMBL" id="OX458932">
    <property type="protein sequence ID" value="CAI9086121.1"/>
    <property type="molecule type" value="Genomic_DNA"/>
</dbReference>
<dbReference type="Proteomes" id="UP001161497">
    <property type="component" value="Chromosome"/>
</dbReference>
<evidence type="ECO:0000313" key="2">
    <source>
        <dbReference type="EMBL" id="CAI9086121.1"/>
    </source>
</evidence>
<keyword evidence="3" id="KW-1185">Reference proteome</keyword>
<organism evidence="2 3">
    <name type="scientific">Candidatus Methylacidiphilum fumarolicum</name>
    <dbReference type="NCBI Taxonomy" id="591154"/>
    <lineage>
        <taxon>Bacteria</taxon>
        <taxon>Pseudomonadati</taxon>
        <taxon>Verrucomicrobiota</taxon>
        <taxon>Methylacidiphilae</taxon>
        <taxon>Methylacidiphilales</taxon>
        <taxon>Methylacidiphilaceae</taxon>
        <taxon>Methylacidiphilum (ex Ratnadevi et al. 2023)</taxon>
    </lineage>
</organism>
<feature type="transmembrane region" description="Helical" evidence="1">
    <location>
        <begin position="30"/>
        <end position="49"/>
    </location>
</feature>
<proteinExistence type="predicted"/>
<sequence length="63" mass="7356">MPLKNRLTFLSLQLEEDRGLPIFICENKGFAYYILGIISFYMDGVIMNIKIINRMILNTLLVM</sequence>
<name>A0ABN8XFT1_9BACT</name>
<keyword evidence="1" id="KW-0812">Transmembrane</keyword>
<keyword evidence="1" id="KW-0472">Membrane</keyword>
<keyword evidence="1" id="KW-1133">Transmembrane helix</keyword>
<accession>A0ABN8XFT1</accession>
<reference evidence="2" key="1">
    <citation type="submission" date="2023-03" db="EMBL/GenBank/DDBJ databases">
        <authorList>
            <person name="Cremers G."/>
            <person name="Picone N."/>
        </authorList>
    </citation>
    <scope>NUCLEOTIDE SEQUENCE</scope>
    <source>
        <strain evidence="2">Sample_alias</strain>
    </source>
</reference>
<protein>
    <submittedName>
        <fullName evidence="2">Uncharacterized protein</fullName>
    </submittedName>
</protein>
<evidence type="ECO:0000256" key="1">
    <source>
        <dbReference type="SAM" id="Phobius"/>
    </source>
</evidence>
<gene>
    <name evidence="2" type="ORF">MFUM_1797</name>
</gene>